<dbReference type="EMBL" id="AMCI01000535">
    <property type="protein sequence ID" value="EJX08817.1"/>
    <property type="molecule type" value="Genomic_DNA"/>
</dbReference>
<feature type="non-terminal residue" evidence="1">
    <location>
        <position position="112"/>
    </location>
</feature>
<name>J9GLM8_9ZZZZ</name>
<reference evidence="1" key="1">
    <citation type="journal article" date="2012" name="PLoS ONE">
        <title>Gene sets for utilization of primary and secondary nutrition supplies in the distal gut of endangered iberian lynx.</title>
        <authorList>
            <person name="Alcaide M."/>
            <person name="Messina E."/>
            <person name="Richter M."/>
            <person name="Bargiela R."/>
            <person name="Peplies J."/>
            <person name="Huws S.A."/>
            <person name="Newbold C.J."/>
            <person name="Golyshin P.N."/>
            <person name="Simon M.A."/>
            <person name="Lopez G."/>
            <person name="Yakimov M.M."/>
            <person name="Ferrer M."/>
        </authorList>
    </citation>
    <scope>NUCLEOTIDE SEQUENCE</scope>
</reference>
<accession>J9GLM8</accession>
<evidence type="ECO:0000313" key="1">
    <source>
        <dbReference type="EMBL" id="EJX08817.1"/>
    </source>
</evidence>
<dbReference type="AlphaFoldDB" id="J9GLM8"/>
<organism evidence="1">
    <name type="scientific">gut metagenome</name>
    <dbReference type="NCBI Taxonomy" id="749906"/>
    <lineage>
        <taxon>unclassified sequences</taxon>
        <taxon>metagenomes</taxon>
        <taxon>organismal metagenomes</taxon>
    </lineage>
</organism>
<sequence length="112" mass="12705">MKKWLQKFKDPIPVICWGLCLVIWFLGGVLSAARDLVAKSTGSLYEFALSAEDFELANLHAQPDGSYLTETDDPQMHWQNTDGIALRSLRMKASFSSEPREMCLYYINNLGE</sequence>
<gene>
    <name evidence="1" type="ORF">EVA_03074</name>
</gene>
<proteinExistence type="predicted"/>
<protein>
    <submittedName>
        <fullName evidence="1">Tat pathway signal sequence</fullName>
    </submittedName>
</protein>
<comment type="caution">
    <text evidence="1">The sequence shown here is derived from an EMBL/GenBank/DDBJ whole genome shotgun (WGS) entry which is preliminary data.</text>
</comment>